<accession>A0ABR6IWI6</accession>
<feature type="region of interest" description="Disordered" evidence="1">
    <location>
        <begin position="49"/>
        <end position="75"/>
    </location>
</feature>
<dbReference type="Proteomes" id="UP000551353">
    <property type="component" value="Unassembled WGS sequence"/>
</dbReference>
<sequence length="97" mass="10598">MPHRVVLGSSMMAINGNIQREGDVVHLVAQQVFDLSDLSGLADRDTEFKLPTGTGDEFAHGGGPDPSDKPKPAIQPRDIFIPDLHIDTLKVKARNFH</sequence>
<evidence type="ECO:0000313" key="3">
    <source>
        <dbReference type="Proteomes" id="UP000551353"/>
    </source>
</evidence>
<comment type="caution">
    <text evidence="2">The sequence shown here is derived from an EMBL/GenBank/DDBJ whole genome shotgun (WGS) entry which is preliminary data.</text>
</comment>
<proteinExistence type="predicted"/>
<dbReference type="EMBL" id="JACIFX010000011">
    <property type="protein sequence ID" value="MBB4232277.1"/>
    <property type="molecule type" value="Genomic_DNA"/>
</dbReference>
<gene>
    <name evidence="2" type="ORF">GGD56_006172</name>
</gene>
<protein>
    <submittedName>
        <fullName evidence="2">Error-prone DNA polymerase</fullName>
        <ecNumber evidence="2">2.7.7.7</ecNumber>
    </submittedName>
</protein>
<organism evidence="2 3">
    <name type="scientific">Rhizobium mongolense</name>
    <dbReference type="NCBI Taxonomy" id="57676"/>
    <lineage>
        <taxon>Bacteria</taxon>
        <taxon>Pseudomonadati</taxon>
        <taxon>Pseudomonadota</taxon>
        <taxon>Alphaproteobacteria</taxon>
        <taxon>Hyphomicrobiales</taxon>
        <taxon>Rhizobiaceae</taxon>
        <taxon>Rhizobium/Agrobacterium group</taxon>
        <taxon>Rhizobium</taxon>
    </lineage>
</organism>
<dbReference type="EC" id="2.7.7.7" evidence="2"/>
<reference evidence="2 3" key="1">
    <citation type="submission" date="2020-08" db="EMBL/GenBank/DDBJ databases">
        <title>Genomic Encyclopedia of Type Strains, Phase IV (KMG-V): Genome sequencing to study the core and pangenomes of soil and plant-associated prokaryotes.</title>
        <authorList>
            <person name="Whitman W."/>
        </authorList>
    </citation>
    <scope>NUCLEOTIDE SEQUENCE [LARGE SCALE GENOMIC DNA]</scope>
    <source>
        <strain evidence="2 3">SEMIA 4087</strain>
    </source>
</reference>
<dbReference type="GO" id="GO:0003887">
    <property type="term" value="F:DNA-directed DNA polymerase activity"/>
    <property type="evidence" value="ECO:0007669"/>
    <property type="project" value="UniProtKB-EC"/>
</dbReference>
<keyword evidence="2" id="KW-0808">Transferase</keyword>
<evidence type="ECO:0000256" key="1">
    <source>
        <dbReference type="SAM" id="MobiDB-lite"/>
    </source>
</evidence>
<keyword evidence="2" id="KW-0548">Nucleotidyltransferase</keyword>
<keyword evidence="3" id="KW-1185">Reference proteome</keyword>
<name>A0ABR6IWI6_9HYPH</name>
<evidence type="ECO:0000313" key="2">
    <source>
        <dbReference type="EMBL" id="MBB4232277.1"/>
    </source>
</evidence>